<accession>A0A1J5QP04</accession>
<gene>
    <name evidence="2" type="ORF">GALL_330410</name>
</gene>
<dbReference type="AlphaFoldDB" id="A0A1J5QP04"/>
<reference evidence="2" key="1">
    <citation type="submission" date="2016-10" db="EMBL/GenBank/DDBJ databases">
        <title>Sequence of Gallionella enrichment culture.</title>
        <authorList>
            <person name="Poehlein A."/>
            <person name="Muehling M."/>
            <person name="Daniel R."/>
        </authorList>
    </citation>
    <scope>NUCLEOTIDE SEQUENCE</scope>
</reference>
<dbReference type="EMBL" id="MLJW01000566">
    <property type="protein sequence ID" value="OIQ85120.1"/>
    <property type="molecule type" value="Genomic_DNA"/>
</dbReference>
<evidence type="ECO:0000256" key="1">
    <source>
        <dbReference type="SAM" id="MobiDB-lite"/>
    </source>
</evidence>
<comment type="caution">
    <text evidence="2">The sequence shown here is derived from an EMBL/GenBank/DDBJ whole genome shotgun (WGS) entry which is preliminary data.</text>
</comment>
<protein>
    <recommendedName>
        <fullName evidence="3">Glutelin</fullName>
    </recommendedName>
</protein>
<evidence type="ECO:0000313" key="2">
    <source>
        <dbReference type="EMBL" id="OIQ85120.1"/>
    </source>
</evidence>
<sequence>MLRRSLLATALAVSMVPAAHADHDPFWSLAIGVPGLVANLGNVYPVAPQPVYVAPPPVQYVPAPPVYIAQPYAPVRRYEDRGRPWRGERDGGDRRDGGEDR</sequence>
<proteinExistence type="predicted"/>
<evidence type="ECO:0008006" key="3">
    <source>
        <dbReference type="Google" id="ProtNLM"/>
    </source>
</evidence>
<name>A0A1J5QP04_9ZZZZ</name>
<organism evidence="2">
    <name type="scientific">mine drainage metagenome</name>
    <dbReference type="NCBI Taxonomy" id="410659"/>
    <lineage>
        <taxon>unclassified sequences</taxon>
        <taxon>metagenomes</taxon>
        <taxon>ecological metagenomes</taxon>
    </lineage>
</organism>
<feature type="region of interest" description="Disordered" evidence="1">
    <location>
        <begin position="79"/>
        <end position="101"/>
    </location>
</feature>